<keyword evidence="3" id="KW-0808">Transferase</keyword>
<dbReference type="EMBL" id="PDTI01000056">
    <property type="protein sequence ID" value="PIE62218.1"/>
    <property type="molecule type" value="Genomic_DNA"/>
</dbReference>
<name>A0A2G6MQ39_9BACT</name>
<proteinExistence type="inferred from homology"/>
<evidence type="ECO:0000256" key="5">
    <source>
        <dbReference type="ARBA" id="ARBA00023315"/>
    </source>
</evidence>
<comment type="catalytic activity">
    <reaction evidence="7">
        <text>N-acetyl-alpha-D-glucosamine 1-phosphate + UTP + H(+) = UDP-N-acetyl-alpha-D-glucosamine + diphosphate</text>
        <dbReference type="Rhea" id="RHEA:13509"/>
        <dbReference type="ChEBI" id="CHEBI:15378"/>
        <dbReference type="ChEBI" id="CHEBI:33019"/>
        <dbReference type="ChEBI" id="CHEBI:46398"/>
        <dbReference type="ChEBI" id="CHEBI:57705"/>
        <dbReference type="ChEBI" id="CHEBI:57776"/>
        <dbReference type="EC" id="2.7.7.23"/>
    </reaction>
</comment>
<comment type="caution">
    <text evidence="10">The sequence shown here is derived from an EMBL/GenBank/DDBJ whole genome shotgun (WGS) entry which is preliminary data.</text>
</comment>
<dbReference type="GO" id="GO:0003977">
    <property type="term" value="F:UDP-N-acetylglucosamine diphosphorylase activity"/>
    <property type="evidence" value="ECO:0007669"/>
    <property type="project" value="UniProtKB-EC"/>
</dbReference>
<dbReference type="InterPro" id="IPR029044">
    <property type="entry name" value="Nucleotide-diphossugar_trans"/>
</dbReference>
<evidence type="ECO:0000256" key="8">
    <source>
        <dbReference type="ARBA" id="ARBA00049628"/>
    </source>
</evidence>
<organism evidence="10 11">
    <name type="scientific">Desulfobacter postgatei</name>
    <dbReference type="NCBI Taxonomy" id="2293"/>
    <lineage>
        <taxon>Bacteria</taxon>
        <taxon>Pseudomonadati</taxon>
        <taxon>Thermodesulfobacteriota</taxon>
        <taxon>Desulfobacteria</taxon>
        <taxon>Desulfobacterales</taxon>
        <taxon>Desulfobacteraceae</taxon>
        <taxon>Desulfobacter</taxon>
    </lineage>
</organism>
<dbReference type="Pfam" id="PF12804">
    <property type="entry name" value="NTP_transf_3"/>
    <property type="match status" value="1"/>
</dbReference>
<dbReference type="Gene3D" id="3.90.550.10">
    <property type="entry name" value="Spore Coat Polysaccharide Biosynthesis Protein SpsA, Chain A"/>
    <property type="match status" value="1"/>
</dbReference>
<evidence type="ECO:0000313" key="11">
    <source>
        <dbReference type="Proteomes" id="UP000231203"/>
    </source>
</evidence>
<dbReference type="Proteomes" id="UP000231203">
    <property type="component" value="Unassembled WGS sequence"/>
</dbReference>
<dbReference type="PANTHER" id="PTHR43584:SF3">
    <property type="entry name" value="BIFUNCTIONAL PROTEIN GLMU"/>
    <property type="match status" value="1"/>
</dbReference>
<evidence type="ECO:0000256" key="1">
    <source>
        <dbReference type="ARBA" id="ARBA00007707"/>
    </source>
</evidence>
<evidence type="ECO:0000256" key="6">
    <source>
        <dbReference type="ARBA" id="ARBA00048247"/>
    </source>
</evidence>
<dbReference type="PANTHER" id="PTHR43584">
    <property type="entry name" value="NUCLEOTIDYL TRANSFERASE"/>
    <property type="match status" value="1"/>
</dbReference>
<evidence type="ECO:0000256" key="2">
    <source>
        <dbReference type="ARBA" id="ARBA00007947"/>
    </source>
</evidence>
<reference evidence="10 11" key="1">
    <citation type="submission" date="2017-10" db="EMBL/GenBank/DDBJ databases">
        <title>Novel microbial diversity and functional potential in the marine mammal oral microbiome.</title>
        <authorList>
            <person name="Dudek N.K."/>
            <person name="Sun C.L."/>
            <person name="Burstein D."/>
            <person name="Kantor R.S."/>
            <person name="Aliaga Goltsman D.S."/>
            <person name="Bik E.M."/>
            <person name="Thomas B.C."/>
            <person name="Banfield J.F."/>
            <person name="Relman D.A."/>
        </authorList>
    </citation>
    <scope>NUCLEOTIDE SEQUENCE [LARGE SCALE GENOMIC DNA]</scope>
    <source>
        <strain evidence="10">DOLJORAL78_47_202</strain>
    </source>
</reference>
<gene>
    <name evidence="10" type="ORF">CSA25_06225</name>
</gene>
<evidence type="ECO:0000259" key="9">
    <source>
        <dbReference type="Pfam" id="PF12804"/>
    </source>
</evidence>
<comment type="similarity">
    <text evidence="1">In the C-terminal section; belongs to the transferase hexapeptide repeat family.</text>
</comment>
<evidence type="ECO:0000256" key="3">
    <source>
        <dbReference type="ARBA" id="ARBA00022679"/>
    </source>
</evidence>
<dbReference type="SUPFAM" id="SSF53448">
    <property type="entry name" value="Nucleotide-diphospho-sugar transferases"/>
    <property type="match status" value="1"/>
</dbReference>
<comment type="function">
    <text evidence="8">Catalyzes the last two sequential reactions in the de novo biosynthetic pathway for UDP-N-acetylglucosamine (UDP-GlcNAc). The C-terminal domain catalyzes the transfer of acetyl group from acetyl coenzyme A to glucosamine-1-phosphate (GlcN-1-P) to produce N-acetylglucosamine-1-phosphate (GlcNAc-1-P), which is converted into UDP-GlcNAc by the transfer of uridine 5-monophosphate (from uridine 5-triphosphate), a reaction catalyzed by the N-terminal domain.</text>
</comment>
<comment type="catalytic activity">
    <reaction evidence="6">
        <text>alpha-D-glucosamine 1-phosphate + acetyl-CoA = N-acetyl-alpha-D-glucosamine 1-phosphate + CoA + H(+)</text>
        <dbReference type="Rhea" id="RHEA:13725"/>
        <dbReference type="ChEBI" id="CHEBI:15378"/>
        <dbReference type="ChEBI" id="CHEBI:57287"/>
        <dbReference type="ChEBI" id="CHEBI:57288"/>
        <dbReference type="ChEBI" id="CHEBI:57776"/>
        <dbReference type="ChEBI" id="CHEBI:58516"/>
        <dbReference type="EC" id="2.3.1.157"/>
    </reaction>
</comment>
<protein>
    <submittedName>
        <fullName evidence="10">Nucleoside-diphosphate-sugar pyrophosphorylase</fullName>
    </submittedName>
</protein>
<dbReference type="CDD" id="cd02540">
    <property type="entry name" value="GT2_GlmU_N_bac"/>
    <property type="match status" value="1"/>
</dbReference>
<evidence type="ECO:0000313" key="10">
    <source>
        <dbReference type="EMBL" id="PIE62218.1"/>
    </source>
</evidence>
<dbReference type="AlphaFoldDB" id="A0A2G6MQ39"/>
<dbReference type="InterPro" id="IPR025877">
    <property type="entry name" value="MobA-like_NTP_Trfase"/>
</dbReference>
<evidence type="ECO:0000256" key="7">
    <source>
        <dbReference type="ARBA" id="ARBA00048493"/>
    </source>
</evidence>
<evidence type="ECO:0000256" key="4">
    <source>
        <dbReference type="ARBA" id="ARBA00022695"/>
    </source>
</evidence>
<comment type="similarity">
    <text evidence="2">In the N-terminal section; belongs to the N-acetylglucosamine-1-phosphate uridyltransferase family.</text>
</comment>
<keyword evidence="5" id="KW-0012">Acyltransferase</keyword>
<dbReference type="GO" id="GO:0019134">
    <property type="term" value="F:glucosamine-1-phosphate N-acetyltransferase activity"/>
    <property type="evidence" value="ECO:0007669"/>
    <property type="project" value="UniProtKB-EC"/>
</dbReference>
<feature type="domain" description="MobA-like NTP transferase" evidence="9">
    <location>
        <begin position="6"/>
        <end position="147"/>
    </location>
</feature>
<keyword evidence="4" id="KW-0548">Nucleotidyltransferase</keyword>
<dbReference type="InterPro" id="IPR050065">
    <property type="entry name" value="GlmU-like"/>
</dbReference>
<sequence>MNTIAVIILAAGKGSRMKSDLAKVLHRVAGKSMVNHVIEAARDVAANHIHVVVGHQADAVQKEIQKEHHVQFAFQKELLGTGDAVKTALPQVAEGVEHVMVLCGDVPLIKKQTIADLVSAHQEHMSDLTVLAAKVADPTGYGRIIKDTQEQLLAIREEADATEAEKQIDIVNSGIFCFKKRFLESGLGQIQNNNSQGEYYLTDLVEVAVQNGARTLVKIIDDPEQVMGVNTVEQLTRINTALQKASNELS</sequence>
<accession>A0A2G6MQ39</accession>